<keyword evidence="3" id="KW-0479">Metal-binding</keyword>
<dbReference type="SUPFAM" id="SSF51197">
    <property type="entry name" value="Clavaminate synthase-like"/>
    <property type="match status" value="1"/>
</dbReference>
<evidence type="ECO:0000256" key="2">
    <source>
        <dbReference type="ARBA" id="ARBA00005830"/>
    </source>
</evidence>
<dbReference type="Proteomes" id="UP000278143">
    <property type="component" value="Unassembled WGS sequence"/>
</dbReference>
<sequence length="149" mass="16639">MSTSSLSLPGFLSGDDIAQAKERIQHHIDAWQPEAHPLVAFTTNPDKHVRDEYFLTSGDKIRYFLEEDALKDGELVVSKDRVINKIGHALHALDPVFKRITCDAKIKQAAHALGLMDPLIVQSMAILKQPRIGGEVKPHQDSTFLYTDP</sequence>
<evidence type="ECO:0000313" key="6">
    <source>
        <dbReference type="Proteomes" id="UP000278143"/>
    </source>
</evidence>
<evidence type="ECO:0000256" key="4">
    <source>
        <dbReference type="ARBA" id="ARBA00023004"/>
    </source>
</evidence>
<comment type="similarity">
    <text evidence="2">Belongs to the PhyH family.</text>
</comment>
<accession>A0A4P9YV33</accession>
<keyword evidence="4" id="KW-0408">Iron</keyword>
<dbReference type="Gene3D" id="2.60.120.620">
    <property type="entry name" value="q2cbj1_9rhob like domain"/>
    <property type="match status" value="1"/>
</dbReference>
<dbReference type="PANTHER" id="PTHR20883:SF15">
    <property type="entry name" value="PHYTANOYL-COA DIOXYGENASE DOMAIN-CONTAINING PROTEIN 1"/>
    <property type="match status" value="1"/>
</dbReference>
<protein>
    <recommendedName>
        <fullName evidence="7">Phytanoyl-CoA dioxygenase</fullName>
    </recommendedName>
</protein>
<dbReference type="OrthoDB" id="445007at2759"/>
<dbReference type="InterPro" id="IPR008775">
    <property type="entry name" value="Phytyl_CoA_dOase-like"/>
</dbReference>
<evidence type="ECO:0000256" key="1">
    <source>
        <dbReference type="ARBA" id="ARBA00001962"/>
    </source>
</evidence>
<organism evidence="5 6">
    <name type="scientific">Syncephalis pseudoplumigaleata</name>
    <dbReference type="NCBI Taxonomy" id="1712513"/>
    <lineage>
        <taxon>Eukaryota</taxon>
        <taxon>Fungi</taxon>
        <taxon>Fungi incertae sedis</taxon>
        <taxon>Zoopagomycota</taxon>
        <taxon>Zoopagomycotina</taxon>
        <taxon>Zoopagomycetes</taxon>
        <taxon>Zoopagales</taxon>
        <taxon>Piptocephalidaceae</taxon>
        <taxon>Syncephalis</taxon>
    </lineage>
</organism>
<name>A0A4P9YV33_9FUNG</name>
<dbReference type="EMBL" id="KZ990800">
    <property type="protein sequence ID" value="RKP23648.1"/>
    <property type="molecule type" value="Genomic_DNA"/>
</dbReference>
<dbReference type="GO" id="GO:0046872">
    <property type="term" value="F:metal ion binding"/>
    <property type="evidence" value="ECO:0007669"/>
    <property type="project" value="UniProtKB-KW"/>
</dbReference>
<gene>
    <name evidence="5" type="ORF">SYNPS1DRAFT_18283</name>
</gene>
<comment type="cofactor">
    <cofactor evidence="1">
        <name>Fe cation</name>
        <dbReference type="ChEBI" id="CHEBI:24875"/>
    </cofactor>
</comment>
<dbReference type="PANTHER" id="PTHR20883">
    <property type="entry name" value="PHYTANOYL-COA DIOXYGENASE DOMAIN CONTAINING 1"/>
    <property type="match status" value="1"/>
</dbReference>
<evidence type="ECO:0000313" key="5">
    <source>
        <dbReference type="EMBL" id="RKP23648.1"/>
    </source>
</evidence>
<evidence type="ECO:0000256" key="3">
    <source>
        <dbReference type="ARBA" id="ARBA00022723"/>
    </source>
</evidence>
<dbReference type="Pfam" id="PF05721">
    <property type="entry name" value="PhyH"/>
    <property type="match status" value="1"/>
</dbReference>
<evidence type="ECO:0008006" key="7">
    <source>
        <dbReference type="Google" id="ProtNLM"/>
    </source>
</evidence>
<feature type="non-terminal residue" evidence="5">
    <location>
        <position position="149"/>
    </location>
</feature>
<dbReference type="AlphaFoldDB" id="A0A4P9YV33"/>
<reference evidence="6" key="1">
    <citation type="journal article" date="2018" name="Nat. Microbiol.">
        <title>Leveraging single-cell genomics to expand the fungal tree of life.</title>
        <authorList>
            <person name="Ahrendt S.R."/>
            <person name="Quandt C.A."/>
            <person name="Ciobanu D."/>
            <person name="Clum A."/>
            <person name="Salamov A."/>
            <person name="Andreopoulos B."/>
            <person name="Cheng J.F."/>
            <person name="Woyke T."/>
            <person name="Pelin A."/>
            <person name="Henrissat B."/>
            <person name="Reynolds N.K."/>
            <person name="Benny G.L."/>
            <person name="Smith M.E."/>
            <person name="James T.Y."/>
            <person name="Grigoriev I.V."/>
        </authorList>
    </citation>
    <scope>NUCLEOTIDE SEQUENCE [LARGE SCALE GENOMIC DNA]</scope>
    <source>
        <strain evidence="6">Benny S71-1</strain>
    </source>
</reference>
<keyword evidence="6" id="KW-1185">Reference proteome</keyword>
<proteinExistence type="inferred from homology"/>